<comment type="caution">
    <text evidence="1">The sequence shown here is derived from an EMBL/GenBank/DDBJ whole genome shotgun (WGS) entry which is preliminary data.</text>
</comment>
<dbReference type="AlphaFoldDB" id="A0A0W4ZKJ2"/>
<dbReference type="RefSeq" id="XP_018226251.1">
    <property type="nucleotide sequence ID" value="XM_018370095.1"/>
</dbReference>
<dbReference type="SUPFAM" id="SSF50084">
    <property type="entry name" value="Myosin S1 fragment, N-terminal domain"/>
    <property type="match status" value="1"/>
</dbReference>
<dbReference type="VEuPathDB" id="FungiDB:T552_01513"/>
<name>A0A0W4ZKJ2_PNEC8</name>
<gene>
    <name evidence="1" type="ORF">T552_01513</name>
</gene>
<organism evidence="1 2">
    <name type="scientific">Pneumocystis carinii (strain B80)</name>
    <name type="common">Rat pneumocystis pneumonia agent</name>
    <name type="synonym">Pneumocystis carinii f. sp. carinii</name>
    <dbReference type="NCBI Taxonomy" id="1408658"/>
    <lineage>
        <taxon>Eukaryota</taxon>
        <taxon>Fungi</taxon>
        <taxon>Dikarya</taxon>
        <taxon>Ascomycota</taxon>
        <taxon>Taphrinomycotina</taxon>
        <taxon>Pneumocystomycetes</taxon>
        <taxon>Pneumocystaceae</taxon>
        <taxon>Pneumocystis</taxon>
    </lineage>
</organism>
<dbReference type="OrthoDB" id="6108017at2759"/>
<reference evidence="2" key="1">
    <citation type="journal article" date="2016" name="Nat. Commun.">
        <title>Genome analysis of three Pneumocystis species reveals adaptation mechanisms to life exclusively in mammalian hosts.</title>
        <authorList>
            <person name="Ma L."/>
            <person name="Chen Z."/>
            <person name="Huang D.W."/>
            <person name="Kutty G."/>
            <person name="Ishihara M."/>
            <person name="Wang H."/>
            <person name="Abouelleil A."/>
            <person name="Bishop L."/>
            <person name="Davey E."/>
            <person name="Deng R."/>
            <person name="Deng X."/>
            <person name="Fan L."/>
            <person name="Fantoni G."/>
            <person name="Fitzgerald M."/>
            <person name="Gogineni E."/>
            <person name="Goldberg J.M."/>
            <person name="Handley G."/>
            <person name="Hu X."/>
            <person name="Huber C."/>
            <person name="Jiao X."/>
            <person name="Jones K."/>
            <person name="Levin J.Z."/>
            <person name="Liu Y."/>
            <person name="Macdonald P."/>
            <person name="Melnikov A."/>
            <person name="Raley C."/>
            <person name="Sassi M."/>
            <person name="Sherman B.T."/>
            <person name="Song X."/>
            <person name="Sykes S."/>
            <person name="Tran B."/>
            <person name="Walsh L."/>
            <person name="Xia Y."/>
            <person name="Yang J."/>
            <person name="Young S."/>
            <person name="Zeng Q."/>
            <person name="Zheng X."/>
            <person name="Stephens R."/>
            <person name="Nusbaum C."/>
            <person name="Birren B.W."/>
            <person name="Azadi P."/>
            <person name="Lempicki R.A."/>
            <person name="Cuomo C.A."/>
            <person name="Kovacs J.A."/>
        </authorList>
    </citation>
    <scope>NUCLEOTIDE SEQUENCE [LARGE SCALE GENOMIC DNA]</scope>
    <source>
        <strain evidence="2">B80</strain>
    </source>
</reference>
<dbReference type="Proteomes" id="UP000054454">
    <property type="component" value="Unassembled WGS sequence"/>
</dbReference>
<protein>
    <recommendedName>
        <fullName evidence="3">Myosin N-terminal SH3-like domain-containing protein</fullName>
    </recommendedName>
</protein>
<evidence type="ECO:0000313" key="2">
    <source>
        <dbReference type="Proteomes" id="UP000054454"/>
    </source>
</evidence>
<dbReference type="Gene3D" id="3.40.850.10">
    <property type="entry name" value="Kinesin motor domain"/>
    <property type="match status" value="1"/>
</dbReference>
<keyword evidence="2" id="KW-1185">Reference proteome</keyword>
<accession>A0A0W4ZKJ2</accession>
<proteinExistence type="predicted"/>
<dbReference type="EMBL" id="LFVZ01000006">
    <property type="protein sequence ID" value="KTW28884.1"/>
    <property type="molecule type" value="Genomic_DNA"/>
</dbReference>
<evidence type="ECO:0008006" key="3">
    <source>
        <dbReference type="Google" id="ProtNLM"/>
    </source>
</evidence>
<sequence>MIDETFLNGTHCWFHDDQEAWISAEYKEHSVEEGILKLIFLDDNGKEHVVKTKEEDFKVMENSSILQLRNPPMLEATEDLINLSYLNEPSGNFTYD</sequence>
<evidence type="ECO:0000313" key="1">
    <source>
        <dbReference type="EMBL" id="KTW28884.1"/>
    </source>
</evidence>
<dbReference type="InterPro" id="IPR036961">
    <property type="entry name" value="Kinesin_motor_dom_sf"/>
</dbReference>
<dbReference type="GeneID" id="28936298"/>